<protein>
    <recommendedName>
        <fullName evidence="4">DUF3108 domain-containing protein</fullName>
    </recommendedName>
</protein>
<dbReference type="AlphaFoldDB" id="A0A0B9GXC1"/>
<comment type="caution">
    <text evidence="2">The sequence shown here is derived from an EMBL/GenBank/DDBJ whole genome shotgun (WGS) entry which is preliminary data.</text>
</comment>
<proteinExistence type="predicted"/>
<dbReference type="InterPro" id="IPR021457">
    <property type="entry name" value="DUF3108"/>
</dbReference>
<evidence type="ECO:0000313" key="2">
    <source>
        <dbReference type="EMBL" id="KHT63381.1"/>
    </source>
</evidence>
<dbReference type="Proteomes" id="UP000031278">
    <property type="component" value="Unassembled WGS sequence"/>
</dbReference>
<sequence>MRVNVLLPILAYLSSVASAQTYADPPPAFHQCTKTLTYQLFFNNLKIGQMTRVLRWQNKQAQINSYSNIEVLATKTRFNQQSQVYWSEQQQSFLSKGFRREVNGLLGGKSDVSFSKDGTSSKVNVDGKVSSFSSDSLPLLDVDAIGSQMRLGLIEGKARFEYKLQDTDDVNRYHFQVMGKERLNSNFGSINTIRVEQIKKNDRKLVMWFSPDVDYQLVRATYKRKILDLKAVLLSNKKVCPPTSQFSQASTPNRP</sequence>
<accession>A0A0B9GXC1</accession>
<organism evidence="2 3">
    <name type="scientific">Photobacterium gaetbulicola</name>
    <dbReference type="NCBI Taxonomy" id="1295392"/>
    <lineage>
        <taxon>Bacteria</taxon>
        <taxon>Pseudomonadati</taxon>
        <taxon>Pseudomonadota</taxon>
        <taxon>Gammaproteobacteria</taxon>
        <taxon>Vibrionales</taxon>
        <taxon>Vibrionaceae</taxon>
        <taxon>Photobacterium</taxon>
    </lineage>
</organism>
<evidence type="ECO:0008006" key="4">
    <source>
        <dbReference type="Google" id="ProtNLM"/>
    </source>
</evidence>
<keyword evidence="1" id="KW-0732">Signal</keyword>
<gene>
    <name evidence="2" type="ORF">RJ45_13460</name>
</gene>
<dbReference type="Pfam" id="PF11306">
    <property type="entry name" value="DUF3108"/>
    <property type="match status" value="1"/>
</dbReference>
<dbReference type="RefSeq" id="WP_039462690.1">
    <property type="nucleotide sequence ID" value="NZ_JWLZ01000159.1"/>
</dbReference>
<dbReference type="EMBL" id="JWLZ01000159">
    <property type="protein sequence ID" value="KHT63381.1"/>
    <property type="molecule type" value="Genomic_DNA"/>
</dbReference>
<reference evidence="2 3" key="1">
    <citation type="submission" date="2014-12" db="EMBL/GenBank/DDBJ databases">
        <title>Genome sequencing of Photobacterium gaetbulicola AD005a.</title>
        <authorList>
            <person name="Adrian T.G.S."/>
            <person name="Chan K.G."/>
        </authorList>
    </citation>
    <scope>NUCLEOTIDE SEQUENCE [LARGE SCALE GENOMIC DNA]</scope>
    <source>
        <strain evidence="2 3">AD005a</strain>
    </source>
</reference>
<feature type="chain" id="PRO_5002141898" description="DUF3108 domain-containing protein" evidence="1">
    <location>
        <begin position="20"/>
        <end position="255"/>
    </location>
</feature>
<feature type="signal peptide" evidence="1">
    <location>
        <begin position="1"/>
        <end position="19"/>
    </location>
</feature>
<evidence type="ECO:0000313" key="3">
    <source>
        <dbReference type="Proteomes" id="UP000031278"/>
    </source>
</evidence>
<name>A0A0B9GXC1_9GAMM</name>
<evidence type="ECO:0000256" key="1">
    <source>
        <dbReference type="SAM" id="SignalP"/>
    </source>
</evidence>